<dbReference type="OrthoDB" id="9801773at2"/>
<dbReference type="PANTHER" id="PTHR11092:SF0">
    <property type="entry name" value="EPIMERASE FAMILY PROTEIN SDR39U1"/>
    <property type="match status" value="1"/>
</dbReference>
<feature type="domain" description="DUF1731" evidence="3">
    <location>
        <begin position="257"/>
        <end position="302"/>
    </location>
</feature>
<evidence type="ECO:0000313" key="5">
    <source>
        <dbReference type="Proteomes" id="UP000275356"/>
    </source>
</evidence>
<dbReference type="InterPro" id="IPR013549">
    <property type="entry name" value="DUF1731"/>
</dbReference>
<dbReference type="Pfam" id="PF01370">
    <property type="entry name" value="Epimerase"/>
    <property type="match status" value="1"/>
</dbReference>
<comment type="caution">
    <text evidence="4">The sequence shown here is derived from an EMBL/GenBank/DDBJ whole genome shotgun (WGS) entry which is preliminary data.</text>
</comment>
<dbReference type="InterPro" id="IPR010099">
    <property type="entry name" value="SDR39U1"/>
</dbReference>
<comment type="similarity">
    <text evidence="1">Belongs to the NAD(P)-dependent epimerase/dehydratase family. SDR39U1 subfamily.</text>
</comment>
<dbReference type="SUPFAM" id="SSF51735">
    <property type="entry name" value="NAD(P)-binding Rossmann-fold domains"/>
    <property type="match status" value="1"/>
</dbReference>
<evidence type="ECO:0000313" key="4">
    <source>
        <dbReference type="EMBL" id="ROR93721.1"/>
    </source>
</evidence>
<evidence type="ECO:0000256" key="1">
    <source>
        <dbReference type="ARBA" id="ARBA00009353"/>
    </source>
</evidence>
<dbReference type="AlphaFoldDB" id="A0A3N2D1U1"/>
<dbReference type="PANTHER" id="PTHR11092">
    <property type="entry name" value="SUGAR NUCLEOTIDE EPIMERASE RELATED"/>
    <property type="match status" value="1"/>
</dbReference>
<keyword evidence="5" id="KW-1185">Reference proteome</keyword>
<proteinExistence type="inferred from homology"/>
<dbReference type="Proteomes" id="UP000275356">
    <property type="component" value="Unassembled WGS sequence"/>
</dbReference>
<dbReference type="Pfam" id="PF08338">
    <property type="entry name" value="DUF1731"/>
    <property type="match status" value="1"/>
</dbReference>
<dbReference type="RefSeq" id="WP_123740634.1">
    <property type="nucleotide sequence ID" value="NZ_CALFQU010000026.1"/>
</dbReference>
<gene>
    <name evidence="4" type="ORF">EDD28_3143</name>
</gene>
<evidence type="ECO:0008006" key="6">
    <source>
        <dbReference type="Google" id="ProtNLM"/>
    </source>
</evidence>
<dbReference type="InterPro" id="IPR036291">
    <property type="entry name" value="NAD(P)-bd_dom_sf"/>
</dbReference>
<name>A0A3N2D1U1_9MICO</name>
<dbReference type="NCBIfam" id="TIGR01777">
    <property type="entry name" value="yfcH"/>
    <property type="match status" value="1"/>
</dbReference>
<protein>
    <recommendedName>
        <fullName evidence="6">TIGR01777 family protein</fullName>
    </recommendedName>
</protein>
<dbReference type="EMBL" id="RKHQ01000002">
    <property type="protein sequence ID" value="ROR93721.1"/>
    <property type="molecule type" value="Genomic_DNA"/>
</dbReference>
<evidence type="ECO:0000259" key="2">
    <source>
        <dbReference type="Pfam" id="PF01370"/>
    </source>
</evidence>
<reference evidence="4 5" key="1">
    <citation type="submission" date="2018-11" db="EMBL/GenBank/DDBJ databases">
        <title>Sequencing the genomes of 1000 actinobacteria strains.</title>
        <authorList>
            <person name="Klenk H.-P."/>
        </authorList>
    </citation>
    <scope>NUCLEOTIDE SEQUENCE [LARGE SCALE GENOMIC DNA]</scope>
    <source>
        <strain evidence="4 5">DSM 13521</strain>
    </source>
</reference>
<accession>A0A3N2D1U1</accession>
<sequence>MTTTQPGGTVLLGGASGLIGSRLASALAAEGYGVRRLVRREPRDAGEVSWDPAAGRLGDAALDGVSAVVILSGAGVAAHRWTRAYRRELVRSRTGPVSLVAARLAQRVAAGHPPVRLVTASAVGYYGDRGETILTESSGPGDGFLADLCVAWEGATRPATTAGCSVAHARTGIVLDPAGGAAARLLPLVRLGLAGPMGSGRQWWPWITLTDEVNALVHLVGSSLTGGVNLTAPEPARNRDLVRTLARRAHRPAVLPVPGWALRVALGGFGGELVASQRVVPEALTRDGFTFTSPTIDDAARAVLG</sequence>
<organism evidence="4 5">
    <name type="scientific">Salana multivorans</name>
    <dbReference type="NCBI Taxonomy" id="120377"/>
    <lineage>
        <taxon>Bacteria</taxon>
        <taxon>Bacillati</taxon>
        <taxon>Actinomycetota</taxon>
        <taxon>Actinomycetes</taxon>
        <taxon>Micrococcales</taxon>
        <taxon>Beutenbergiaceae</taxon>
        <taxon>Salana</taxon>
    </lineage>
</organism>
<feature type="domain" description="NAD-dependent epimerase/dehydratase" evidence="2">
    <location>
        <begin position="10"/>
        <end position="220"/>
    </location>
</feature>
<dbReference type="Gene3D" id="3.40.50.720">
    <property type="entry name" value="NAD(P)-binding Rossmann-like Domain"/>
    <property type="match status" value="1"/>
</dbReference>
<evidence type="ECO:0000259" key="3">
    <source>
        <dbReference type="Pfam" id="PF08338"/>
    </source>
</evidence>
<dbReference type="InterPro" id="IPR001509">
    <property type="entry name" value="Epimerase_deHydtase"/>
</dbReference>